<evidence type="ECO:0000313" key="4">
    <source>
        <dbReference type="Proteomes" id="UP000781958"/>
    </source>
</evidence>
<reference evidence="3 4" key="1">
    <citation type="submission" date="2021-03" db="EMBL/GenBank/DDBJ databases">
        <title>Genomic Encyclopedia of Type Strains, Phase III (KMG-III): the genomes of soil and plant-associated and newly described type strains.</title>
        <authorList>
            <person name="Whitman W."/>
        </authorList>
    </citation>
    <scope>NUCLEOTIDE SEQUENCE [LARGE SCALE GENOMIC DNA]</scope>
    <source>
        <strain evidence="3 4">IMMIB AFH-6</strain>
    </source>
</reference>
<dbReference type="PANTHER" id="PTHR33376">
    <property type="match status" value="1"/>
</dbReference>
<dbReference type="PANTHER" id="PTHR33376:SF4">
    <property type="entry name" value="SIALIC ACID-BINDING PERIPLASMIC PROTEIN SIAP"/>
    <property type="match status" value="1"/>
</dbReference>
<dbReference type="NCBIfam" id="NF037995">
    <property type="entry name" value="TRAP_S1"/>
    <property type="match status" value="1"/>
</dbReference>
<comment type="caution">
    <text evidence="3">The sequence shown here is derived from an EMBL/GenBank/DDBJ whole genome shotgun (WGS) entry which is preliminary data.</text>
</comment>
<accession>A0ABS4SGR0</accession>
<dbReference type="InterPro" id="IPR038404">
    <property type="entry name" value="TRAP_DctP_sf"/>
</dbReference>
<protein>
    <submittedName>
        <fullName evidence="3">TRAP-type C4-dicarboxylate transport system substrate-binding protein</fullName>
    </submittedName>
</protein>
<dbReference type="Pfam" id="PF03480">
    <property type="entry name" value="DctP"/>
    <property type="match status" value="1"/>
</dbReference>
<gene>
    <name evidence="3" type="ORF">J2851_001501</name>
</gene>
<dbReference type="InterPro" id="IPR018389">
    <property type="entry name" value="DctP_fam"/>
</dbReference>
<dbReference type="CDD" id="cd13602">
    <property type="entry name" value="PBP2_TRAP_BpDctp6_7"/>
    <property type="match status" value="1"/>
</dbReference>
<dbReference type="EMBL" id="JAGINP010000004">
    <property type="protein sequence ID" value="MBP2291752.1"/>
    <property type="molecule type" value="Genomic_DNA"/>
</dbReference>
<dbReference type="Gene3D" id="3.40.190.170">
    <property type="entry name" value="Bacterial extracellular solute-binding protein, family 7"/>
    <property type="match status" value="1"/>
</dbReference>
<feature type="chain" id="PRO_5047094117" evidence="2">
    <location>
        <begin position="25"/>
        <end position="329"/>
    </location>
</feature>
<evidence type="ECO:0000256" key="2">
    <source>
        <dbReference type="SAM" id="SignalP"/>
    </source>
</evidence>
<feature type="signal peptide" evidence="2">
    <location>
        <begin position="1"/>
        <end position="24"/>
    </location>
</feature>
<dbReference type="RefSeq" id="WP_209765343.1">
    <property type="nucleotide sequence ID" value="NZ_JAGINP010000004.1"/>
</dbReference>
<proteinExistence type="predicted"/>
<name>A0ABS4SGR0_9PROT</name>
<keyword evidence="1 2" id="KW-0732">Signal</keyword>
<evidence type="ECO:0000256" key="1">
    <source>
        <dbReference type="ARBA" id="ARBA00022729"/>
    </source>
</evidence>
<dbReference type="Proteomes" id="UP000781958">
    <property type="component" value="Unassembled WGS sequence"/>
</dbReference>
<evidence type="ECO:0000313" key="3">
    <source>
        <dbReference type="EMBL" id="MBP2291752.1"/>
    </source>
</evidence>
<sequence>MRTALRFTGALLVAFTAALPAAWADTVTLRMGNEYPANSITAEGDAFFAEKVKELTGGAVVIETQFDAKLGKSADLFAAVGRGEVDLADPFAGSLDKADPLFLLSSLPFVAVTPAQSKALLDAARPEYERALAAHNQKLLYVTPWPPSGIWAKKPVDTADALKGLRIRTYDKTGEDVFARLGAVPASISFADAQAKLANGEMDAALTSGDGGAGRKLWDVLTNFTELNYAAPLSFATIGTAAWDKLTDDQRKGVLEAAAATEQRQWQVVQDRVAKNYEAMRGHGMTITTGLSESFVAALRAAAKPAVEAWTARTGERGGRILAEYEGRK</sequence>
<organism evidence="3 4">
    <name type="scientific">Azospirillum rugosum</name>
    <dbReference type="NCBI Taxonomy" id="416170"/>
    <lineage>
        <taxon>Bacteria</taxon>
        <taxon>Pseudomonadati</taxon>
        <taxon>Pseudomonadota</taxon>
        <taxon>Alphaproteobacteria</taxon>
        <taxon>Rhodospirillales</taxon>
        <taxon>Azospirillaceae</taxon>
        <taxon>Azospirillum</taxon>
    </lineage>
</organism>
<keyword evidence="4" id="KW-1185">Reference proteome</keyword>